<dbReference type="Proteomes" id="UP000885830">
    <property type="component" value="Unassembled WGS sequence"/>
</dbReference>
<protein>
    <submittedName>
        <fullName evidence="2">Flp family type IVb pilin</fullName>
    </submittedName>
</protein>
<accession>A0A7C5R094</accession>
<gene>
    <name evidence="2" type="ORF">ENJ42_03635</name>
</gene>
<organism evidence="2">
    <name type="scientific">Hellea balneolensis</name>
    <dbReference type="NCBI Taxonomy" id="287478"/>
    <lineage>
        <taxon>Bacteria</taxon>
        <taxon>Pseudomonadati</taxon>
        <taxon>Pseudomonadota</taxon>
        <taxon>Alphaproteobacteria</taxon>
        <taxon>Maricaulales</taxon>
        <taxon>Robiginitomaculaceae</taxon>
        <taxon>Hellea</taxon>
    </lineage>
</organism>
<feature type="transmembrane region" description="Helical" evidence="1">
    <location>
        <begin position="20"/>
        <end position="41"/>
    </location>
</feature>
<dbReference type="EMBL" id="DRMJ01000180">
    <property type="protein sequence ID" value="HHL42684.1"/>
    <property type="molecule type" value="Genomic_DNA"/>
</dbReference>
<proteinExistence type="predicted"/>
<dbReference type="InterPro" id="IPR007047">
    <property type="entry name" value="Flp_Fap"/>
</dbReference>
<keyword evidence="1" id="KW-1133">Transmembrane helix</keyword>
<dbReference type="AlphaFoldDB" id="A0A7C5R094"/>
<evidence type="ECO:0000313" key="2">
    <source>
        <dbReference type="EMBL" id="HHL42684.1"/>
    </source>
</evidence>
<dbReference type="Pfam" id="PF04964">
    <property type="entry name" value="Flp_Fap"/>
    <property type="match status" value="1"/>
</dbReference>
<keyword evidence="1" id="KW-0472">Membrane</keyword>
<sequence>MKTVSTFTRRFLADDSGATALEYALLIGILSLGVIVGVTGMGRRTTDVWNIVVNEVENS</sequence>
<reference evidence="2" key="1">
    <citation type="journal article" date="2020" name="mSystems">
        <title>Genome- and Community-Level Interaction Insights into Carbon Utilization and Element Cycling Functions of Hydrothermarchaeota in Hydrothermal Sediment.</title>
        <authorList>
            <person name="Zhou Z."/>
            <person name="Liu Y."/>
            <person name="Xu W."/>
            <person name="Pan J."/>
            <person name="Luo Z.H."/>
            <person name="Li M."/>
        </authorList>
    </citation>
    <scope>NUCLEOTIDE SEQUENCE [LARGE SCALE GENOMIC DNA]</scope>
    <source>
        <strain evidence="2">HyVt-485</strain>
    </source>
</reference>
<keyword evidence="1" id="KW-0812">Transmembrane</keyword>
<evidence type="ECO:0000256" key="1">
    <source>
        <dbReference type="SAM" id="Phobius"/>
    </source>
</evidence>
<name>A0A7C5R094_9PROT</name>
<comment type="caution">
    <text evidence="2">The sequence shown here is derived from an EMBL/GenBank/DDBJ whole genome shotgun (WGS) entry which is preliminary data.</text>
</comment>